<evidence type="ECO:0000259" key="1">
    <source>
        <dbReference type="Pfam" id="PF14647"/>
    </source>
</evidence>
<dbReference type="Pfam" id="PF14647">
    <property type="entry name" value="FAM91_N"/>
    <property type="match status" value="1"/>
</dbReference>
<feature type="domain" description="FAM91 N-terminal" evidence="1">
    <location>
        <begin position="60"/>
        <end position="228"/>
    </location>
</feature>
<evidence type="ECO:0000313" key="2">
    <source>
        <dbReference type="Proteomes" id="UP000887574"/>
    </source>
</evidence>
<proteinExistence type="predicted"/>
<dbReference type="PANTHER" id="PTHR28441:SF2">
    <property type="entry name" value="PROTEIN FAM91A1"/>
    <property type="match status" value="1"/>
</dbReference>
<sequence length="234" mass="27617">MSSDEVENSIRKNITWAKLSDELRVVLGVYHHSTFSRARAVIDKLIVEISDGFQKISFELIHKSQREYDKRILDYSIRNQLRYKDNIVRFVKKSEEEYYESLLNYSQAKMMLYPYHLSDIMVRGLRVTPFNYYTSMMIDVMQAEKSYDSIPNFTAVDAMRCLGVGRNQYIDLMNQNRSNRKLFRRSKSVKDILPQKPASGFALEPWYLLCYGCILEHDMKLLSSVEKRSYRPPS</sequence>
<name>A0A915EFP8_9BILA</name>
<dbReference type="WBParaSite" id="jg5589">
    <property type="protein sequence ID" value="jg5589"/>
    <property type="gene ID" value="jg5589"/>
</dbReference>
<dbReference type="InterPro" id="IPR028091">
    <property type="entry name" value="FAM91_N_dom"/>
</dbReference>
<protein>
    <submittedName>
        <fullName evidence="3">FAM91 N-terminal domain-containing protein</fullName>
    </submittedName>
</protein>
<reference evidence="3" key="1">
    <citation type="submission" date="2022-11" db="UniProtKB">
        <authorList>
            <consortium name="WormBaseParasite"/>
        </authorList>
    </citation>
    <scope>IDENTIFICATION</scope>
</reference>
<evidence type="ECO:0000313" key="3">
    <source>
        <dbReference type="WBParaSite" id="jg5589"/>
    </source>
</evidence>
<dbReference type="PANTHER" id="PTHR28441">
    <property type="entry name" value="PROTEIN FAM91A1"/>
    <property type="match status" value="1"/>
</dbReference>
<accession>A0A915EFP8</accession>
<keyword evidence="2" id="KW-1185">Reference proteome</keyword>
<dbReference type="AlphaFoldDB" id="A0A915EFP8"/>
<dbReference type="Proteomes" id="UP000887574">
    <property type="component" value="Unplaced"/>
</dbReference>
<organism evidence="2 3">
    <name type="scientific">Ditylenchus dipsaci</name>
    <dbReference type="NCBI Taxonomy" id="166011"/>
    <lineage>
        <taxon>Eukaryota</taxon>
        <taxon>Metazoa</taxon>
        <taxon>Ecdysozoa</taxon>
        <taxon>Nematoda</taxon>
        <taxon>Chromadorea</taxon>
        <taxon>Rhabditida</taxon>
        <taxon>Tylenchina</taxon>
        <taxon>Tylenchomorpha</taxon>
        <taxon>Sphaerularioidea</taxon>
        <taxon>Anguinidae</taxon>
        <taxon>Anguininae</taxon>
        <taxon>Ditylenchus</taxon>
    </lineage>
</organism>
<dbReference type="InterPro" id="IPR039199">
    <property type="entry name" value="FAM91"/>
</dbReference>